<dbReference type="InterPro" id="IPR005312">
    <property type="entry name" value="DUF1759"/>
</dbReference>
<evidence type="ECO:0000313" key="2">
    <source>
        <dbReference type="Proteomes" id="UP001249851"/>
    </source>
</evidence>
<dbReference type="AlphaFoldDB" id="A0AAD9Q3K0"/>
<proteinExistence type="predicted"/>
<sequence length="310" mass="35088">MEPTVENQDIKIMQQDITMAKTNVVLDAGTCEAIEGQLLTLKSITTEIARMRIEVEAKKLAAKETMTDIEKWNTQLDAKLGEADNEVSKVRKWFDERDKQAEILAKEEKLKFEGKLHQTKMELQAQFQATLQNQPPPLSQMPSDIQAKLPKLVITKFDGNFMDWPTFWGQFTETIDKTSVPAITKFSYLQELLDASVKRTVEALPFTAEGYNRAKSILQEKFGKESEIVKAYTKEMLGLPSIPSTSPKKIGEFSEKLTYCVQALQTMNKLEQVNGAVSMTLDKLPAIRGDLIRTDPGWESWDFSKLSEAI</sequence>
<name>A0AAD9Q3K0_ACRCE</name>
<dbReference type="Proteomes" id="UP001249851">
    <property type="component" value="Unassembled WGS sequence"/>
</dbReference>
<keyword evidence="2" id="KW-1185">Reference proteome</keyword>
<protein>
    <submittedName>
        <fullName evidence="1">Uncharacterized protein</fullName>
    </submittedName>
</protein>
<reference evidence="1" key="1">
    <citation type="journal article" date="2023" name="G3 (Bethesda)">
        <title>Whole genome assembly and annotation of the endangered Caribbean coral Acropora cervicornis.</title>
        <authorList>
            <person name="Selwyn J.D."/>
            <person name="Vollmer S.V."/>
        </authorList>
    </citation>
    <scope>NUCLEOTIDE SEQUENCE</scope>
    <source>
        <strain evidence="1">K2</strain>
    </source>
</reference>
<organism evidence="1 2">
    <name type="scientific">Acropora cervicornis</name>
    <name type="common">Staghorn coral</name>
    <dbReference type="NCBI Taxonomy" id="6130"/>
    <lineage>
        <taxon>Eukaryota</taxon>
        <taxon>Metazoa</taxon>
        <taxon>Cnidaria</taxon>
        <taxon>Anthozoa</taxon>
        <taxon>Hexacorallia</taxon>
        <taxon>Scleractinia</taxon>
        <taxon>Astrocoeniina</taxon>
        <taxon>Acroporidae</taxon>
        <taxon>Acropora</taxon>
    </lineage>
</organism>
<reference evidence="1" key="2">
    <citation type="journal article" date="2023" name="Science">
        <title>Genomic signatures of disease resistance in endangered staghorn corals.</title>
        <authorList>
            <person name="Vollmer S.V."/>
            <person name="Selwyn J.D."/>
            <person name="Despard B.A."/>
            <person name="Roesel C.L."/>
        </authorList>
    </citation>
    <scope>NUCLEOTIDE SEQUENCE</scope>
    <source>
        <strain evidence="1">K2</strain>
    </source>
</reference>
<comment type="caution">
    <text evidence="1">The sequence shown here is derived from an EMBL/GenBank/DDBJ whole genome shotgun (WGS) entry which is preliminary data.</text>
</comment>
<evidence type="ECO:0000313" key="1">
    <source>
        <dbReference type="EMBL" id="KAK2554093.1"/>
    </source>
</evidence>
<gene>
    <name evidence="1" type="ORF">P5673_024439</name>
</gene>
<dbReference type="EMBL" id="JARQWQ010000072">
    <property type="protein sequence ID" value="KAK2554093.1"/>
    <property type="molecule type" value="Genomic_DNA"/>
</dbReference>
<dbReference type="Pfam" id="PF03564">
    <property type="entry name" value="DUF1759"/>
    <property type="match status" value="1"/>
</dbReference>
<accession>A0AAD9Q3K0</accession>
<dbReference type="PANTHER" id="PTHR47331">
    <property type="entry name" value="PHD-TYPE DOMAIN-CONTAINING PROTEIN"/>
    <property type="match status" value="1"/>
</dbReference>